<comment type="subcellular location">
    <subcellularLocation>
        <location evidence="1">Membrane</location>
        <topology evidence="1">Multi-pass membrane protein</topology>
    </subcellularLocation>
    <subcellularLocation>
        <location evidence="10">Mitochondrion inner membrane</location>
        <topology evidence="10">Multi-pass membrane protein</topology>
    </subcellularLocation>
</comment>
<accession>V9KQG4</accession>
<evidence type="ECO:0000313" key="14">
    <source>
        <dbReference type="EMBL" id="AFP00923.1"/>
    </source>
</evidence>
<evidence type="ECO:0000256" key="2">
    <source>
        <dbReference type="ARBA" id="ARBA00005653"/>
    </source>
</evidence>
<evidence type="ECO:0000256" key="6">
    <source>
        <dbReference type="ARBA" id="ARBA00022837"/>
    </source>
</evidence>
<dbReference type="GO" id="GO:0051560">
    <property type="term" value="P:mitochondrial calcium ion homeostasis"/>
    <property type="evidence" value="ECO:0007669"/>
    <property type="project" value="UniProtKB-UniRule"/>
</dbReference>
<keyword evidence="6 10" id="KW-0106">Calcium</keyword>
<reference evidence="14" key="1">
    <citation type="journal article" date="2014" name="Nature">
        <title>Elephant shark genome provides unique insights into gnathostome evolution.</title>
        <authorList>
            <consortium name="International Elephant Shark Genome Sequencing Consortium"/>
            <person name="Venkatesh B."/>
            <person name="Lee A.P."/>
            <person name="Ravi V."/>
            <person name="Maurya A.K."/>
            <person name="Lian M.M."/>
            <person name="Swann J.B."/>
            <person name="Ohta Y."/>
            <person name="Flajnik M.F."/>
            <person name="Sutoh Y."/>
            <person name="Kasahara M."/>
            <person name="Hoon S."/>
            <person name="Gangu V."/>
            <person name="Roy S.W."/>
            <person name="Irimia M."/>
            <person name="Korzh V."/>
            <person name="Kondrychyn I."/>
            <person name="Lim Z.W."/>
            <person name="Tay B.H."/>
            <person name="Tohari S."/>
            <person name="Kong K.W."/>
            <person name="Ho S."/>
            <person name="Lorente-Galdos B."/>
            <person name="Quilez J."/>
            <person name="Marques-Bonet T."/>
            <person name="Raney B.J."/>
            <person name="Ingham P.W."/>
            <person name="Tay A."/>
            <person name="Hillier L.W."/>
            <person name="Minx P."/>
            <person name="Boehm T."/>
            <person name="Wilson R.K."/>
            <person name="Brenner S."/>
            <person name="Warren W.C."/>
        </authorList>
    </citation>
    <scope>NUCLEOTIDE SEQUENCE</scope>
    <source>
        <tissue evidence="14">Muscle</tissue>
    </source>
</reference>
<dbReference type="PANTHER" id="PTHR13462:SF6">
    <property type="entry name" value="CALCIUM UNIPORTER REGULATORY SUBUNIT MCUB, MITOCHONDRIAL"/>
    <property type="match status" value="1"/>
</dbReference>
<keyword evidence="10" id="KW-0496">Mitochondrion</keyword>
<dbReference type="GO" id="GO:0015292">
    <property type="term" value="F:uniporter activity"/>
    <property type="evidence" value="ECO:0007669"/>
    <property type="project" value="UniProtKB-UniRule"/>
</dbReference>
<feature type="region of interest" description="Disordered" evidence="12">
    <location>
        <begin position="1"/>
        <end position="32"/>
    </location>
</feature>
<dbReference type="EMBL" id="JW868405">
    <property type="protein sequence ID" value="AFP00923.1"/>
    <property type="molecule type" value="mRNA"/>
</dbReference>
<keyword evidence="10" id="KW-0107">Calcium channel</keyword>
<proteinExistence type="evidence at transcript level"/>
<keyword evidence="4 10" id="KW-0109">Calcium transport</keyword>
<keyword evidence="11" id="KW-0175">Coiled coil</keyword>
<dbReference type="GO" id="GO:1990246">
    <property type="term" value="C:uniplex complex"/>
    <property type="evidence" value="ECO:0007669"/>
    <property type="project" value="TreeGrafter"/>
</dbReference>
<dbReference type="InterPro" id="IPR006769">
    <property type="entry name" value="MCU_C"/>
</dbReference>
<evidence type="ECO:0000256" key="4">
    <source>
        <dbReference type="ARBA" id="ARBA00022568"/>
    </source>
</evidence>
<keyword evidence="9 10" id="KW-0472">Membrane</keyword>
<keyword evidence="7 10" id="KW-1133">Transmembrane helix</keyword>
<dbReference type="GO" id="GO:0005262">
    <property type="term" value="F:calcium channel activity"/>
    <property type="evidence" value="ECO:0007669"/>
    <property type="project" value="UniProtKB-UniRule"/>
</dbReference>
<dbReference type="Pfam" id="PF04678">
    <property type="entry name" value="MCU"/>
    <property type="match status" value="1"/>
</dbReference>
<organism evidence="14">
    <name type="scientific">Callorhinchus milii</name>
    <name type="common">Ghost shark</name>
    <dbReference type="NCBI Taxonomy" id="7868"/>
    <lineage>
        <taxon>Eukaryota</taxon>
        <taxon>Metazoa</taxon>
        <taxon>Chordata</taxon>
        <taxon>Craniata</taxon>
        <taxon>Vertebrata</taxon>
        <taxon>Chondrichthyes</taxon>
        <taxon>Holocephali</taxon>
        <taxon>Chimaeriformes</taxon>
        <taxon>Callorhinchidae</taxon>
        <taxon>Callorhinchus</taxon>
    </lineage>
</organism>
<evidence type="ECO:0000256" key="3">
    <source>
        <dbReference type="ARBA" id="ARBA00022448"/>
    </source>
</evidence>
<sequence>MGAEREREREKEIKKESVCGAAAAPGGEEERRGEDMARWAALRLSLPITRNLLLSSSASPALPRGTKGLRALFHLRQCGVTSYSTLVPSDGVKVQYRYGLPVISVVLPSRKERCQFIVKPMIMNVGDFLKDLKDEDRGINNVAIFSTAGIRVAATTPMTALLSKNFELVVNETKYQVQPPQPEHVVHEHASHMDDVKSLVHRLHVALHLEDHQLEREGALQERLENLRGELQQIEQVKSQLFHKSEAKSGRLLWGGLALMSTQAGAMAWLTWWVYSWDIMEPVTYFITIGSSMAFYAYFLLTRQDSCYPEMTDRQFLHYFYRGAKRCKFNVEEYNKIREELAEVERDLRRLRDPLQLQLPLQQLNSKN</sequence>
<evidence type="ECO:0000256" key="1">
    <source>
        <dbReference type="ARBA" id="ARBA00004141"/>
    </source>
</evidence>
<dbReference type="GO" id="GO:0036444">
    <property type="term" value="P:calcium import into the mitochondrion"/>
    <property type="evidence" value="ECO:0007669"/>
    <property type="project" value="TreeGrafter"/>
</dbReference>
<comment type="function">
    <text evidence="10">Mitochondrial inner membrane calcium uniporter that mediates calcium uptake into mitochondria. Mitochondrial calcium homeostasis plays key roles in cellular physiology and regulates cell bioenergetics, cytoplasmic calcium signals and activation of cell death pathways.</text>
</comment>
<feature type="coiled-coil region" evidence="11">
    <location>
        <begin position="217"/>
        <end position="244"/>
    </location>
</feature>
<keyword evidence="10" id="KW-0999">Mitochondrion inner membrane</keyword>
<dbReference type="PANTHER" id="PTHR13462">
    <property type="entry name" value="CALCIUM UNIPORTER PROTEIN, MITOCHONDRIAL"/>
    <property type="match status" value="1"/>
</dbReference>
<feature type="domain" description="Calcium uniporter protein C-terminal" evidence="13">
    <location>
        <begin position="135"/>
        <end position="336"/>
    </location>
</feature>
<keyword evidence="8 10" id="KW-0406">Ion transport</keyword>
<evidence type="ECO:0000256" key="5">
    <source>
        <dbReference type="ARBA" id="ARBA00022692"/>
    </source>
</evidence>
<feature type="coiled-coil region" evidence="11">
    <location>
        <begin position="327"/>
        <end position="354"/>
    </location>
</feature>
<keyword evidence="3 10" id="KW-0813">Transport</keyword>
<evidence type="ECO:0000256" key="7">
    <source>
        <dbReference type="ARBA" id="ARBA00022989"/>
    </source>
</evidence>
<evidence type="ECO:0000259" key="13">
    <source>
        <dbReference type="Pfam" id="PF04678"/>
    </source>
</evidence>
<feature type="transmembrane region" description="Helical" evidence="10">
    <location>
        <begin position="283"/>
        <end position="301"/>
    </location>
</feature>
<protein>
    <recommendedName>
        <fullName evidence="10">Calcium uniporter protein</fullName>
    </recommendedName>
</protein>
<evidence type="ECO:0000256" key="10">
    <source>
        <dbReference type="RuleBase" id="RU367035"/>
    </source>
</evidence>
<comment type="domain">
    <text evidence="10">The selectivity filter, in which calcium ions are arranged in single file, is composed of two acidic rings separated by one helical turn along the central axis of the channel pore.</text>
</comment>
<dbReference type="AlphaFoldDB" id="V9KQG4"/>
<evidence type="ECO:0000256" key="9">
    <source>
        <dbReference type="ARBA" id="ARBA00023136"/>
    </source>
</evidence>
<name>V9KQG4_CALMI</name>
<feature type="compositionally biased region" description="Basic and acidic residues" evidence="12">
    <location>
        <begin position="1"/>
        <end position="17"/>
    </location>
</feature>
<keyword evidence="10" id="KW-0407">Ion channel</keyword>
<comment type="similarity">
    <text evidence="2 10">Belongs to the MCU (TC 1.A.77) family.</text>
</comment>
<evidence type="ECO:0000256" key="12">
    <source>
        <dbReference type="SAM" id="MobiDB-lite"/>
    </source>
</evidence>
<dbReference type="GO" id="GO:0019855">
    <property type="term" value="F:calcium channel inhibitor activity"/>
    <property type="evidence" value="ECO:0007669"/>
    <property type="project" value="TreeGrafter"/>
</dbReference>
<evidence type="ECO:0000256" key="8">
    <source>
        <dbReference type="ARBA" id="ARBA00023065"/>
    </source>
</evidence>
<evidence type="ECO:0000256" key="11">
    <source>
        <dbReference type="SAM" id="Coils"/>
    </source>
</evidence>
<keyword evidence="5 10" id="KW-0812">Transmembrane</keyword>
<feature type="transmembrane region" description="Helical" evidence="10">
    <location>
        <begin position="252"/>
        <end position="271"/>
    </location>
</feature>
<dbReference type="InterPro" id="IPR039055">
    <property type="entry name" value="MCU_fam"/>
</dbReference>